<evidence type="ECO:0000313" key="2">
    <source>
        <dbReference type="Proteomes" id="UP000324897"/>
    </source>
</evidence>
<gene>
    <name evidence="1" type="ORF">EJB05_47930</name>
</gene>
<dbReference type="Proteomes" id="UP000324897">
    <property type="component" value="Unassembled WGS sequence"/>
</dbReference>
<proteinExistence type="predicted"/>
<evidence type="ECO:0000313" key="1">
    <source>
        <dbReference type="EMBL" id="TVU04795.1"/>
    </source>
</evidence>
<accession>A0A5J9T0L4</accession>
<feature type="non-terminal residue" evidence="1">
    <location>
        <position position="1"/>
    </location>
</feature>
<sequence>MPADSTGTCRRFAFEGMLFTVTESNEVAQGLKGGAVHSLGSESFFDEDTATRHHFVDVQGKTEAMLLLVSVREDERRIATIRRFS</sequence>
<protein>
    <submittedName>
        <fullName evidence="1">Uncharacterized protein</fullName>
    </submittedName>
</protein>
<dbReference type="AlphaFoldDB" id="A0A5J9T0L4"/>
<dbReference type="EMBL" id="RWGY01000051">
    <property type="protein sequence ID" value="TVU04795.1"/>
    <property type="molecule type" value="Genomic_DNA"/>
</dbReference>
<organism evidence="1 2">
    <name type="scientific">Eragrostis curvula</name>
    <name type="common">weeping love grass</name>
    <dbReference type="NCBI Taxonomy" id="38414"/>
    <lineage>
        <taxon>Eukaryota</taxon>
        <taxon>Viridiplantae</taxon>
        <taxon>Streptophyta</taxon>
        <taxon>Embryophyta</taxon>
        <taxon>Tracheophyta</taxon>
        <taxon>Spermatophyta</taxon>
        <taxon>Magnoliopsida</taxon>
        <taxon>Liliopsida</taxon>
        <taxon>Poales</taxon>
        <taxon>Poaceae</taxon>
        <taxon>PACMAD clade</taxon>
        <taxon>Chloridoideae</taxon>
        <taxon>Eragrostideae</taxon>
        <taxon>Eragrostidinae</taxon>
        <taxon>Eragrostis</taxon>
    </lineage>
</organism>
<keyword evidence="2" id="KW-1185">Reference proteome</keyword>
<reference evidence="1 2" key="1">
    <citation type="journal article" date="2019" name="Sci. Rep.">
        <title>A high-quality genome of Eragrostis curvula grass provides insights into Poaceae evolution and supports new strategies to enhance forage quality.</title>
        <authorList>
            <person name="Carballo J."/>
            <person name="Santos B.A.C.M."/>
            <person name="Zappacosta D."/>
            <person name="Garbus I."/>
            <person name="Selva J.P."/>
            <person name="Gallo C.A."/>
            <person name="Diaz A."/>
            <person name="Albertini E."/>
            <person name="Caccamo M."/>
            <person name="Echenique V."/>
        </authorList>
    </citation>
    <scope>NUCLEOTIDE SEQUENCE [LARGE SCALE GENOMIC DNA]</scope>
    <source>
        <strain evidence="2">cv. Victoria</strain>
        <tissue evidence="1">Leaf</tissue>
    </source>
</reference>
<comment type="caution">
    <text evidence="1">The sequence shown here is derived from an EMBL/GenBank/DDBJ whole genome shotgun (WGS) entry which is preliminary data.</text>
</comment>
<name>A0A5J9T0L4_9POAL</name>
<dbReference type="OrthoDB" id="684027at2759"/>
<dbReference type="Gramene" id="TVU04795">
    <property type="protein sequence ID" value="TVU04795"/>
    <property type="gene ID" value="EJB05_47930"/>
</dbReference>